<evidence type="ECO:0000313" key="19">
    <source>
        <dbReference type="Proteomes" id="UP000094271"/>
    </source>
</evidence>
<dbReference type="Proteomes" id="UP000094067">
    <property type="component" value="Unassembled WGS sequence"/>
</dbReference>
<evidence type="ECO:0000256" key="13">
    <source>
        <dbReference type="PROSITE-ProRule" id="PRU01023"/>
    </source>
</evidence>
<comment type="function">
    <text evidence="1">Specifically methylates the cytosine at position 967 (m5C967) of 16S rRNA.</text>
</comment>
<comment type="similarity">
    <text evidence="13">Belongs to the class I-like SAM-binding methyltransferase superfamily. RsmB/NOP family.</text>
</comment>
<dbReference type="AlphaFoldDB" id="A0A1E3A7C9"/>
<dbReference type="PATRIC" id="fig|1432052.4.peg.5472"/>
<dbReference type="PROSITE" id="PS51686">
    <property type="entry name" value="SAM_MT_RSMB_NOP"/>
    <property type="match status" value="1"/>
</dbReference>
<evidence type="ECO:0000256" key="10">
    <source>
        <dbReference type="ARBA" id="ARBA00030399"/>
    </source>
</evidence>
<evidence type="ECO:0000256" key="2">
    <source>
        <dbReference type="ARBA" id="ARBA00004496"/>
    </source>
</evidence>
<evidence type="ECO:0000256" key="9">
    <source>
        <dbReference type="ARBA" id="ARBA00022884"/>
    </source>
</evidence>
<reference evidence="16 19" key="3">
    <citation type="submission" date="2016-08" db="EMBL/GenBank/DDBJ databases">
        <authorList>
            <person name="Seilhamer J.J."/>
        </authorList>
    </citation>
    <scope>NUCLEOTIDE SEQUENCE [LARGE SCALE GENOMIC DNA]</scope>
    <source>
        <strain evidence="16 19">NML150140-1</strain>
    </source>
</reference>
<evidence type="ECO:0000256" key="1">
    <source>
        <dbReference type="ARBA" id="ARBA00002724"/>
    </source>
</evidence>
<evidence type="ECO:0000256" key="7">
    <source>
        <dbReference type="ARBA" id="ARBA00022679"/>
    </source>
</evidence>
<dbReference type="GO" id="GO:0006355">
    <property type="term" value="P:regulation of DNA-templated transcription"/>
    <property type="evidence" value="ECO:0007669"/>
    <property type="project" value="InterPro"/>
</dbReference>
<dbReference type="Gene3D" id="1.10.940.10">
    <property type="entry name" value="NusB-like"/>
    <property type="match status" value="1"/>
</dbReference>
<dbReference type="PANTHER" id="PTHR22807">
    <property type="entry name" value="NOP2 YEAST -RELATED NOL1/NOP2/FMU SUN DOMAIN-CONTAINING"/>
    <property type="match status" value="1"/>
</dbReference>
<dbReference type="InterPro" id="IPR049560">
    <property type="entry name" value="MeTrfase_RsmB-F_NOP2_cat"/>
</dbReference>
<evidence type="ECO:0000256" key="12">
    <source>
        <dbReference type="ARBA" id="ARBA00047283"/>
    </source>
</evidence>
<evidence type="ECO:0000256" key="4">
    <source>
        <dbReference type="ARBA" id="ARBA00022490"/>
    </source>
</evidence>
<feature type="binding site" evidence="13">
    <location>
        <position position="340"/>
    </location>
    <ligand>
        <name>S-adenosyl-L-methionine</name>
        <dbReference type="ChEBI" id="CHEBI:59789"/>
    </ligand>
</feature>
<evidence type="ECO:0000256" key="5">
    <source>
        <dbReference type="ARBA" id="ARBA00022552"/>
    </source>
</evidence>
<dbReference type="SUPFAM" id="SSF53335">
    <property type="entry name" value="S-adenosyl-L-methionine-dependent methyltransferases"/>
    <property type="match status" value="1"/>
</dbReference>
<dbReference type="CDD" id="cd02440">
    <property type="entry name" value="AdoMet_MTases"/>
    <property type="match status" value="1"/>
</dbReference>
<dbReference type="SUPFAM" id="SSF48013">
    <property type="entry name" value="NusB-like"/>
    <property type="match status" value="1"/>
</dbReference>
<comment type="catalytic activity">
    <reaction evidence="12">
        <text>cytidine(967) in 16S rRNA + S-adenosyl-L-methionine = 5-methylcytidine(967) in 16S rRNA + S-adenosyl-L-homocysteine + H(+)</text>
        <dbReference type="Rhea" id="RHEA:42748"/>
        <dbReference type="Rhea" id="RHEA-COMP:10219"/>
        <dbReference type="Rhea" id="RHEA-COMP:10220"/>
        <dbReference type="ChEBI" id="CHEBI:15378"/>
        <dbReference type="ChEBI" id="CHEBI:57856"/>
        <dbReference type="ChEBI" id="CHEBI:59789"/>
        <dbReference type="ChEBI" id="CHEBI:74483"/>
        <dbReference type="ChEBI" id="CHEBI:82748"/>
        <dbReference type="EC" id="2.1.1.176"/>
    </reaction>
</comment>
<name>A0A1E3A7C9_9FIRM</name>
<keyword evidence="7 13" id="KW-0808">Transferase</keyword>
<dbReference type="InterPro" id="IPR006027">
    <property type="entry name" value="NusB_RsmB_TIM44"/>
</dbReference>
<dbReference type="InterPro" id="IPR029063">
    <property type="entry name" value="SAM-dependent_MTases_sf"/>
</dbReference>
<dbReference type="EC" id="2.1.1.176" evidence="3"/>
<dbReference type="InterPro" id="IPR001678">
    <property type="entry name" value="MeTrfase_RsmB-F_NOP2_dom"/>
</dbReference>
<dbReference type="Gene3D" id="3.40.50.150">
    <property type="entry name" value="Vaccinia Virus protein VP39"/>
    <property type="match status" value="1"/>
</dbReference>
<dbReference type="Proteomes" id="UP000094869">
    <property type="component" value="Unassembled WGS sequence"/>
</dbReference>
<dbReference type="Pfam" id="PF22458">
    <property type="entry name" value="RsmF-B_ferredox"/>
    <property type="match status" value="1"/>
</dbReference>
<dbReference type="Pfam" id="PF01189">
    <property type="entry name" value="Methyltr_RsmB-F"/>
    <property type="match status" value="1"/>
</dbReference>
<dbReference type="PRINTS" id="PR02008">
    <property type="entry name" value="RCMTFAMILY"/>
</dbReference>
<keyword evidence="20" id="KW-1185">Reference proteome</keyword>
<dbReference type="EMBL" id="MEHA01000049">
    <property type="protein sequence ID" value="ODR37559.1"/>
    <property type="molecule type" value="Genomic_DNA"/>
</dbReference>
<dbReference type="OrthoDB" id="9810297at2"/>
<dbReference type="RefSeq" id="WP_069154364.1">
    <property type="nucleotide sequence ID" value="NZ_DAWDRA010000030.1"/>
</dbReference>
<dbReference type="Gene3D" id="3.30.70.1170">
    <property type="entry name" value="Sun protein, domain 3"/>
    <property type="match status" value="1"/>
</dbReference>
<sequence>MKTESGINTRALVLDILLEMEKGQEYGSLLLKNVLDKYDYLESRDKAFIKRLTEGVTERRIQLDYVLGRFSKTPPAKCKPLIRNLLRMGAYQILFMDNVPDSAACNEAVKLAEKRHFQQLKGFVNGVLRSLSREKEKLVWPDKKKEPVLWLSVMYSMPEWIVRMWLADYGPETTEKILAGLLEPRPVTIRLAERLTEEERKELLARLEECGASPAAHPYLPYAYMLQKSDGVASLPGFAQGMFAVQDVSSMLVTECALDAAQKTDFLLDICAAPGGKAVHAAERLAGRGRVEARDISESKTGLILENARRMGLSNLEIKVWDATVPDEKMKGAADVVLADLPCSGLGVIGRKADIKYRVTPESLQEVAALQRRILTNAAEYVKPGGTLVYSTCTINKEENERQAAWFADNFPFSLRSLDGGLPEALKNKESKAGMCQLLPGIHKTDGFFIAAFVREG</sequence>
<dbReference type="GO" id="GO:0003723">
    <property type="term" value="F:RNA binding"/>
    <property type="evidence" value="ECO:0007669"/>
    <property type="project" value="UniProtKB-UniRule"/>
</dbReference>
<dbReference type="NCBIfam" id="NF011494">
    <property type="entry name" value="PRK14902.1"/>
    <property type="match status" value="1"/>
</dbReference>
<evidence type="ECO:0000256" key="3">
    <source>
        <dbReference type="ARBA" id="ARBA00012140"/>
    </source>
</evidence>
<evidence type="ECO:0000313" key="18">
    <source>
        <dbReference type="Proteomes" id="UP000094067"/>
    </source>
</evidence>
<feature type="active site" description="Nucleophile" evidence="13">
    <location>
        <position position="393"/>
    </location>
</feature>
<keyword evidence="6 13" id="KW-0489">Methyltransferase</keyword>
<evidence type="ECO:0000256" key="8">
    <source>
        <dbReference type="ARBA" id="ARBA00022691"/>
    </source>
</evidence>
<comment type="subcellular location">
    <subcellularLocation>
        <location evidence="2">Cytoplasm</location>
    </subcellularLocation>
</comment>
<organism evidence="15 18">
    <name type="scientific">Eisenbergiella tayi</name>
    <dbReference type="NCBI Taxonomy" id="1432052"/>
    <lineage>
        <taxon>Bacteria</taxon>
        <taxon>Bacillati</taxon>
        <taxon>Bacillota</taxon>
        <taxon>Clostridia</taxon>
        <taxon>Lachnospirales</taxon>
        <taxon>Lachnospiraceae</taxon>
        <taxon>Eisenbergiella</taxon>
    </lineage>
</organism>
<evidence type="ECO:0000256" key="11">
    <source>
        <dbReference type="ARBA" id="ARBA00031088"/>
    </source>
</evidence>
<dbReference type="NCBIfam" id="TIGR00563">
    <property type="entry name" value="rsmB"/>
    <property type="match status" value="1"/>
</dbReference>
<dbReference type="InterPro" id="IPR023267">
    <property type="entry name" value="RCMT"/>
</dbReference>
<evidence type="ECO:0000259" key="14">
    <source>
        <dbReference type="PROSITE" id="PS51686"/>
    </source>
</evidence>
<dbReference type="EMBL" id="MEHD01000009">
    <property type="protein sequence ID" value="ODR60739.1"/>
    <property type="molecule type" value="Genomic_DNA"/>
</dbReference>
<accession>A0A1E3A7C9</accession>
<dbReference type="PANTHER" id="PTHR22807:SF53">
    <property type="entry name" value="RIBOSOMAL RNA SMALL SUBUNIT METHYLTRANSFERASE B-RELATED"/>
    <property type="match status" value="1"/>
</dbReference>
<reference evidence="15 18" key="1">
    <citation type="submission" date="2016-07" db="EMBL/GenBank/DDBJ databases">
        <title>Characterization of isolates of Eisenbergiella tayi derived from blood cultures, using whole genome sequencing.</title>
        <authorList>
            <person name="Burdz T."/>
            <person name="Wiebe D."/>
            <person name="Huynh C."/>
            <person name="Bernard K."/>
        </authorList>
    </citation>
    <scope>NUCLEOTIDE SEQUENCE [LARGE SCALE GENOMIC DNA]</scope>
    <source>
        <strain evidence="15 18">NML 110608</strain>
    </source>
</reference>
<feature type="domain" description="SAM-dependent MTase RsmB/NOP-type" evidence="14">
    <location>
        <begin position="177"/>
        <end position="456"/>
    </location>
</feature>
<dbReference type="InterPro" id="IPR004573">
    <property type="entry name" value="rRNA_ssu_MeTfrase_B"/>
</dbReference>
<keyword evidence="5" id="KW-0698">rRNA processing</keyword>
<evidence type="ECO:0000313" key="17">
    <source>
        <dbReference type="EMBL" id="ODR60739.1"/>
    </source>
</evidence>
<keyword evidence="9 13" id="KW-0694">RNA-binding</keyword>
<feature type="binding site" evidence="13">
    <location>
        <position position="322"/>
    </location>
    <ligand>
        <name>S-adenosyl-L-methionine</name>
        <dbReference type="ChEBI" id="CHEBI:59789"/>
    </ligand>
</feature>
<proteinExistence type="inferred from homology"/>
<dbReference type="InterPro" id="IPR035926">
    <property type="entry name" value="NusB-like_sf"/>
</dbReference>
<dbReference type="Pfam" id="PF01029">
    <property type="entry name" value="NusB"/>
    <property type="match status" value="1"/>
</dbReference>
<keyword evidence="8 13" id="KW-0949">S-adenosyl-L-methionine</keyword>
<keyword evidence="4" id="KW-0963">Cytoplasm</keyword>
<dbReference type="GO" id="GO:0008649">
    <property type="term" value="F:rRNA methyltransferase activity"/>
    <property type="evidence" value="ECO:0007669"/>
    <property type="project" value="InterPro"/>
</dbReference>
<evidence type="ECO:0000256" key="6">
    <source>
        <dbReference type="ARBA" id="ARBA00022603"/>
    </source>
</evidence>
<feature type="binding site" evidence="13">
    <location>
        <position position="295"/>
    </location>
    <ligand>
        <name>S-adenosyl-L-methionine</name>
        <dbReference type="ChEBI" id="CHEBI:59789"/>
    </ligand>
</feature>
<protein>
    <recommendedName>
        <fullName evidence="3">16S rRNA (cytosine(967)-C(5))-methyltransferase</fullName>
        <ecNumber evidence="3">2.1.1.176</ecNumber>
    </recommendedName>
    <alternativeName>
        <fullName evidence="10">16S rRNA m5C967 methyltransferase</fullName>
    </alternativeName>
    <alternativeName>
        <fullName evidence="11">rRNA (cytosine-C(5)-)-methyltransferase RsmB</fullName>
    </alternativeName>
</protein>
<evidence type="ECO:0000313" key="16">
    <source>
        <dbReference type="EMBL" id="ODR37559.1"/>
    </source>
</evidence>
<comment type="caution">
    <text evidence="15">The sequence shown here is derived from an EMBL/GenBank/DDBJ whole genome shotgun (WGS) entry which is preliminary data.</text>
</comment>
<dbReference type="EMBL" id="MCGH01000003">
    <property type="protein sequence ID" value="ODM04126.1"/>
    <property type="molecule type" value="Genomic_DNA"/>
</dbReference>
<dbReference type="Proteomes" id="UP000094271">
    <property type="component" value="Unassembled WGS sequence"/>
</dbReference>
<dbReference type="GO" id="GO:0005737">
    <property type="term" value="C:cytoplasm"/>
    <property type="evidence" value="ECO:0007669"/>
    <property type="project" value="UniProtKB-SubCell"/>
</dbReference>
<evidence type="ECO:0000313" key="20">
    <source>
        <dbReference type="Proteomes" id="UP000094869"/>
    </source>
</evidence>
<evidence type="ECO:0000313" key="15">
    <source>
        <dbReference type="EMBL" id="ODM04126.1"/>
    </source>
</evidence>
<gene>
    <name evidence="15" type="primary">rsmB</name>
    <name evidence="16" type="ORF">BEI59_34880</name>
    <name evidence="15" type="ORF">BEI61_04930</name>
    <name evidence="17" type="ORF">BEI63_03195</name>
</gene>
<feature type="binding site" evidence="13">
    <location>
        <begin position="271"/>
        <end position="277"/>
    </location>
    <ligand>
        <name>S-adenosyl-L-methionine</name>
        <dbReference type="ChEBI" id="CHEBI:59789"/>
    </ligand>
</feature>
<reference evidence="17 20" key="2">
    <citation type="submission" date="2016-08" db="EMBL/GenBank/DDBJ databases">
        <title>Characterization of Isolates of Eisenbergiella tayi Derived from Blood Cultures, Using Whole Genome Sequencing.</title>
        <authorList>
            <person name="Bernier A.-M."/>
            <person name="Burdz T."/>
            <person name="Wiebe D."/>
            <person name="Bernard K."/>
        </authorList>
    </citation>
    <scope>NUCLEOTIDE SEQUENCE [LARGE SCALE GENOMIC DNA]</scope>
    <source>
        <strain evidence="17 20">NML120146</strain>
    </source>
</reference>
<dbReference type="InterPro" id="IPR054728">
    <property type="entry name" value="RsmB-like_ferredoxin"/>
</dbReference>